<dbReference type="EMBL" id="CP049274">
    <property type="protein sequence ID" value="QPH83697.1"/>
    <property type="molecule type" value="Genomic_DNA"/>
</dbReference>
<dbReference type="RefSeq" id="WP_196380755.1">
    <property type="nucleotide sequence ID" value="NZ_CP049274.1"/>
</dbReference>
<protein>
    <submittedName>
        <fullName evidence="1">Uncharacterized protein</fullName>
    </submittedName>
</protein>
<dbReference type="Proteomes" id="UP000594630">
    <property type="component" value="Chromosome"/>
</dbReference>
<sequence length="48" mass="5727">MKIRCWSKRLILRKKILRDDYNPTKEEDEFLKQKADKNNTKTVGGMAD</sequence>
<organism evidence="1 2">
    <name type="scientific">Campylobacter concisus</name>
    <dbReference type="NCBI Taxonomy" id="199"/>
    <lineage>
        <taxon>Bacteria</taxon>
        <taxon>Pseudomonadati</taxon>
        <taxon>Campylobacterota</taxon>
        <taxon>Epsilonproteobacteria</taxon>
        <taxon>Campylobacterales</taxon>
        <taxon>Campylobacteraceae</taxon>
        <taxon>Campylobacter</taxon>
    </lineage>
</organism>
<gene>
    <name evidence="1" type="ORF">CVT06_00695</name>
</gene>
<name>A0A7S9R6G7_9BACT</name>
<reference evidence="1 2" key="1">
    <citation type="journal article" date="2018" name="Emerg. Microbes Infect.">
        <title>Genomic analysis of oral Campylobacter concisus strains identified a potential bacterial molecular marker associated with active Crohn's disease.</title>
        <authorList>
            <person name="Liu F."/>
            <person name="Ma R."/>
            <person name="Tay C.Y.A."/>
            <person name="Octavia S."/>
            <person name="Lan R."/>
            <person name="Chung H.K.L."/>
            <person name="Riordan S.M."/>
            <person name="Grimm M.C."/>
            <person name="Leong R.W."/>
            <person name="Tanaka M.M."/>
            <person name="Connor S."/>
            <person name="Zhang L."/>
        </authorList>
    </citation>
    <scope>NUCLEOTIDE SEQUENCE [LARGE SCALE GENOMIC DNA]</scope>
    <source>
        <strain evidence="1 2">P10CDO-S2</strain>
    </source>
</reference>
<evidence type="ECO:0000313" key="1">
    <source>
        <dbReference type="EMBL" id="QPH83697.1"/>
    </source>
</evidence>
<accession>A0A7S9R6G7</accession>
<evidence type="ECO:0000313" key="2">
    <source>
        <dbReference type="Proteomes" id="UP000594630"/>
    </source>
</evidence>
<dbReference type="AlphaFoldDB" id="A0A7S9R6G7"/>
<proteinExistence type="predicted"/>